<evidence type="ECO:0000256" key="5">
    <source>
        <dbReference type="ARBA" id="ARBA00022989"/>
    </source>
</evidence>
<dbReference type="OrthoDB" id="9809303at2"/>
<evidence type="ECO:0000313" key="9">
    <source>
        <dbReference type="EMBL" id="SKA44494.1"/>
    </source>
</evidence>
<feature type="transmembrane region" description="Helical" evidence="7">
    <location>
        <begin position="49"/>
        <end position="67"/>
    </location>
</feature>
<comment type="subcellular location">
    <subcellularLocation>
        <location evidence="1">Membrane</location>
        <topology evidence="1">Multi-pass membrane protein</topology>
    </subcellularLocation>
</comment>
<sequence>MTWVVGLLILFLLVTLLFTELRPALVFGTVFIALLLLDIVPAEQLFSNFVNPALIVLVLLVLVSVVLERTTLVAQLGTWCTKGNLHSVTLKTTLSAGLLSALINNTAVVSTLMQRLASSPHTSSKLLIPLSYAAILGGTMTLIGTSTNLLVNGFTLSAGLPELGFFDFSLVGVPLFLMGLAIIVLISLRVLPGRKEGTQTDAENYFLEAQVAVDSPLIGQTIEAIGLRHLERLFLVEIIRHHRVISPVSPSEPVEGGDTLVFSGDINATTLLANFAGLSLFTEHTHTRDSNLVDVVVTPHAMVSGKTIKSLNFRTQFGAAVVAIKRGDHRIHGGLGQIRLRGGDLLILAVGDDFFSHSNVSQNFVVVGNREHSASLDRSKSFLFCFGALAALAASLTNVLPLYKGLIVLLAVAIATKLTSIHELRRRFPFELVLVVGSALGLAQAISLTGLADNIAERILDVGQNSSPLEAMMILYLATWLMTELITNNAAAAISFPIGLAIANQFDANPLPFIMTVAFAASASFLSPFGYQTNLMVYSAGRYKPLDYLKAGLPLSLCYGLGVIVLVPIMFPW</sequence>
<evidence type="ECO:0000256" key="6">
    <source>
        <dbReference type="ARBA" id="ARBA00023136"/>
    </source>
</evidence>
<keyword evidence="3 7" id="KW-0812">Transmembrane</keyword>
<feature type="transmembrane region" description="Helical" evidence="7">
    <location>
        <begin position="379"/>
        <end position="396"/>
    </location>
</feature>
<feature type="domain" description="RCK C-terminal" evidence="8">
    <location>
        <begin position="194"/>
        <end position="278"/>
    </location>
</feature>
<dbReference type="Pfam" id="PF03600">
    <property type="entry name" value="CitMHS"/>
    <property type="match status" value="1"/>
</dbReference>
<keyword evidence="10" id="KW-1185">Reference proteome</keyword>
<evidence type="ECO:0000313" key="10">
    <source>
        <dbReference type="Proteomes" id="UP000190162"/>
    </source>
</evidence>
<dbReference type="InterPro" id="IPR051679">
    <property type="entry name" value="DASS-Related_Transporters"/>
</dbReference>
<dbReference type="PANTHER" id="PTHR43652:SF2">
    <property type="entry name" value="BASIC AMINO ACID ANTIPORTER YFCC-RELATED"/>
    <property type="match status" value="1"/>
</dbReference>
<dbReference type="RefSeq" id="WP_078750739.1">
    <property type="nucleotide sequence ID" value="NZ_FUXU01000002.1"/>
</dbReference>
<feature type="transmembrane region" description="Helical" evidence="7">
    <location>
        <begin position="6"/>
        <end position="37"/>
    </location>
</feature>
<evidence type="ECO:0000256" key="2">
    <source>
        <dbReference type="ARBA" id="ARBA00022448"/>
    </source>
</evidence>
<dbReference type="GO" id="GO:0005886">
    <property type="term" value="C:plasma membrane"/>
    <property type="evidence" value="ECO:0007669"/>
    <property type="project" value="TreeGrafter"/>
</dbReference>
<dbReference type="GO" id="GO:0006813">
    <property type="term" value="P:potassium ion transport"/>
    <property type="evidence" value="ECO:0007669"/>
    <property type="project" value="InterPro"/>
</dbReference>
<feature type="transmembrane region" description="Helical" evidence="7">
    <location>
        <begin position="432"/>
        <end position="452"/>
    </location>
</feature>
<feature type="transmembrane region" description="Helical" evidence="7">
    <location>
        <begin position="511"/>
        <end position="531"/>
    </location>
</feature>
<evidence type="ECO:0000256" key="3">
    <source>
        <dbReference type="ARBA" id="ARBA00022692"/>
    </source>
</evidence>
<dbReference type="GO" id="GO:0008324">
    <property type="term" value="F:monoatomic cation transmembrane transporter activity"/>
    <property type="evidence" value="ECO:0007669"/>
    <property type="project" value="InterPro"/>
</dbReference>
<keyword evidence="2" id="KW-0813">Transport</keyword>
<keyword evidence="5 7" id="KW-1133">Transmembrane helix</keyword>
<feature type="domain" description="RCK C-terminal" evidence="8">
    <location>
        <begin position="280"/>
        <end position="366"/>
    </location>
</feature>
<dbReference type="InterPro" id="IPR006037">
    <property type="entry name" value="RCK_C"/>
</dbReference>
<dbReference type="Proteomes" id="UP000190162">
    <property type="component" value="Unassembled WGS sequence"/>
</dbReference>
<dbReference type="EMBL" id="FUXU01000002">
    <property type="protein sequence ID" value="SKA44494.1"/>
    <property type="molecule type" value="Genomic_DNA"/>
</dbReference>
<feature type="transmembrane region" description="Helical" evidence="7">
    <location>
        <begin position="472"/>
        <end position="499"/>
    </location>
</feature>
<name>A0A1T4TVN9_9GAMM</name>
<evidence type="ECO:0000256" key="7">
    <source>
        <dbReference type="SAM" id="Phobius"/>
    </source>
</evidence>
<keyword evidence="4" id="KW-0677">Repeat</keyword>
<dbReference type="InterPro" id="IPR004680">
    <property type="entry name" value="Cit_transptr-like_dom"/>
</dbReference>
<proteinExistence type="predicted"/>
<evidence type="ECO:0000259" key="8">
    <source>
        <dbReference type="PROSITE" id="PS51202"/>
    </source>
</evidence>
<evidence type="ECO:0000256" key="4">
    <source>
        <dbReference type="ARBA" id="ARBA00022737"/>
    </source>
</evidence>
<dbReference type="InterPro" id="IPR036721">
    <property type="entry name" value="RCK_C_sf"/>
</dbReference>
<dbReference type="PROSITE" id="PS51202">
    <property type="entry name" value="RCK_C"/>
    <property type="match status" value="2"/>
</dbReference>
<keyword evidence="6 7" id="KW-0472">Membrane</keyword>
<dbReference type="SUPFAM" id="SSF116726">
    <property type="entry name" value="TrkA C-terminal domain-like"/>
    <property type="match status" value="2"/>
</dbReference>
<gene>
    <name evidence="9" type="ORF">SAMN02745132_00176</name>
</gene>
<protein>
    <submittedName>
        <fullName evidence="9">Di-and tricarboxylate transporter</fullName>
    </submittedName>
</protein>
<dbReference type="AlphaFoldDB" id="A0A1T4TVN9"/>
<feature type="transmembrane region" description="Helical" evidence="7">
    <location>
        <begin position="94"/>
        <end position="114"/>
    </location>
</feature>
<dbReference type="PANTHER" id="PTHR43652">
    <property type="entry name" value="BASIC AMINO ACID ANTIPORTER YFCC-RELATED"/>
    <property type="match status" value="1"/>
</dbReference>
<feature type="transmembrane region" description="Helical" evidence="7">
    <location>
        <begin position="165"/>
        <end position="188"/>
    </location>
</feature>
<accession>A0A1T4TVN9</accession>
<feature type="transmembrane region" description="Helical" evidence="7">
    <location>
        <begin position="551"/>
        <end position="571"/>
    </location>
</feature>
<reference evidence="10" key="1">
    <citation type="submission" date="2017-02" db="EMBL/GenBank/DDBJ databases">
        <authorList>
            <person name="Varghese N."/>
            <person name="Submissions S."/>
        </authorList>
    </citation>
    <scope>NUCLEOTIDE SEQUENCE [LARGE SCALE GENOMIC DNA]</scope>
    <source>
        <strain evidence="10">DSM 22720</strain>
    </source>
</reference>
<dbReference type="Pfam" id="PF02080">
    <property type="entry name" value="TrkA_C"/>
    <property type="match status" value="2"/>
</dbReference>
<feature type="transmembrane region" description="Helical" evidence="7">
    <location>
        <begin position="126"/>
        <end position="145"/>
    </location>
</feature>
<evidence type="ECO:0000256" key="1">
    <source>
        <dbReference type="ARBA" id="ARBA00004141"/>
    </source>
</evidence>
<dbReference type="Gene3D" id="3.30.70.1450">
    <property type="entry name" value="Regulator of K+ conductance, C-terminal domain"/>
    <property type="match status" value="2"/>
</dbReference>
<organism evidence="9 10">
    <name type="scientific">Enterovibrio nigricans DSM 22720</name>
    <dbReference type="NCBI Taxonomy" id="1121868"/>
    <lineage>
        <taxon>Bacteria</taxon>
        <taxon>Pseudomonadati</taxon>
        <taxon>Pseudomonadota</taxon>
        <taxon>Gammaproteobacteria</taxon>
        <taxon>Vibrionales</taxon>
        <taxon>Vibrionaceae</taxon>
        <taxon>Enterovibrio</taxon>
    </lineage>
</organism>